<evidence type="ECO:0000313" key="6">
    <source>
        <dbReference type="Proteomes" id="UP000324585"/>
    </source>
</evidence>
<name>A0A5J4YPL4_PORPP</name>
<dbReference type="Proteomes" id="UP000324585">
    <property type="component" value="Unassembled WGS sequence"/>
</dbReference>
<feature type="binding site" evidence="4">
    <location>
        <position position="190"/>
    </location>
    <ligand>
        <name>substrate</name>
    </ligand>
</feature>
<evidence type="ECO:0000313" key="5">
    <source>
        <dbReference type="EMBL" id="KAA8492653.1"/>
    </source>
</evidence>
<comment type="caution">
    <text evidence="5">The sequence shown here is derived from an EMBL/GenBank/DDBJ whole genome shotgun (WGS) entry which is preliminary data.</text>
</comment>
<evidence type="ECO:0000256" key="2">
    <source>
        <dbReference type="ARBA" id="ARBA00023239"/>
    </source>
</evidence>
<sequence>MTHNDEHQKDARVEGDSSRPALLDEQAIVYNFAFGSNIFPPAKLHLRGKDSTSGGVQFNAFQPARLRGYRLAFSMLGFPPAEPSMGSIEPLTERDLAFQGTPSEAFRTLGHFNLHTDGWMYGSLIELTRSEYEKLWISEGGGLPPERRGYREIVVECETMDGTPVRAIAFQATERSRTAHAADVVPSRRYLNLIQNGASQLDGIPRAYRDKLAGVPELSPLPGWLRSLSFSLLVTLFQLLAWLPARPSNRLRRAVQLLGMVPHYAHVWCSQRGVAWRAVGTALVCAFVLPVSLPLLVAQTASKLSTRVRSYRTSARTQATKETKS</sequence>
<gene>
    <name evidence="5" type="ORF">FVE85_8160</name>
</gene>
<reference evidence="6" key="1">
    <citation type="journal article" date="2019" name="Nat. Commun.">
        <title>Expansion of phycobilisome linker gene families in mesophilic red algae.</title>
        <authorList>
            <person name="Lee J."/>
            <person name="Kim D."/>
            <person name="Bhattacharya D."/>
            <person name="Yoon H.S."/>
        </authorList>
    </citation>
    <scope>NUCLEOTIDE SEQUENCE [LARGE SCALE GENOMIC DNA]</scope>
    <source>
        <strain evidence="6">CCMP 1328</strain>
    </source>
</reference>
<dbReference type="Gene3D" id="3.10.490.10">
    <property type="entry name" value="Gamma-glutamyl cyclotransferase-like"/>
    <property type="match status" value="1"/>
</dbReference>
<proteinExistence type="predicted"/>
<organism evidence="5 6">
    <name type="scientific">Porphyridium purpureum</name>
    <name type="common">Red alga</name>
    <name type="synonym">Porphyridium cruentum</name>
    <dbReference type="NCBI Taxonomy" id="35688"/>
    <lineage>
        <taxon>Eukaryota</taxon>
        <taxon>Rhodophyta</taxon>
        <taxon>Bangiophyceae</taxon>
        <taxon>Porphyridiales</taxon>
        <taxon>Porphyridiaceae</taxon>
        <taxon>Porphyridium</taxon>
    </lineage>
</organism>
<dbReference type="GO" id="GO:0003839">
    <property type="term" value="F:gamma-glutamylcyclotransferase activity"/>
    <property type="evidence" value="ECO:0007669"/>
    <property type="project" value="UniProtKB-EC"/>
</dbReference>
<dbReference type="PANTHER" id="PTHR12935">
    <property type="entry name" value="GAMMA-GLUTAMYLCYCLOTRANSFERASE"/>
    <property type="match status" value="1"/>
</dbReference>
<keyword evidence="6" id="KW-1185">Reference proteome</keyword>
<dbReference type="AlphaFoldDB" id="A0A5J4YPL4"/>
<dbReference type="OrthoDB" id="2017317at2759"/>
<dbReference type="PANTHER" id="PTHR12935:SF0">
    <property type="entry name" value="GAMMA-GLUTAMYLCYCLOTRANSFERASE"/>
    <property type="match status" value="1"/>
</dbReference>
<feature type="active site" description="Proton acceptor" evidence="3">
    <location>
        <position position="139"/>
    </location>
</feature>
<evidence type="ECO:0000256" key="3">
    <source>
        <dbReference type="PIRSR" id="PIRSR617939-1"/>
    </source>
</evidence>
<dbReference type="Pfam" id="PF13772">
    <property type="entry name" value="AIG2_2"/>
    <property type="match status" value="1"/>
</dbReference>
<evidence type="ECO:0000256" key="4">
    <source>
        <dbReference type="PIRSR" id="PIRSR617939-2"/>
    </source>
</evidence>
<keyword evidence="5" id="KW-0808">Transferase</keyword>
<accession>A0A5J4YPL4</accession>
<protein>
    <recommendedName>
        <fullName evidence="1">gamma-glutamylcyclotransferase</fullName>
        <ecNumber evidence="1">4.3.2.9</ecNumber>
    </recommendedName>
</protein>
<dbReference type="EC" id="4.3.2.9" evidence="1"/>
<dbReference type="InterPro" id="IPR013024">
    <property type="entry name" value="GGCT-like"/>
</dbReference>
<evidence type="ECO:0000256" key="1">
    <source>
        <dbReference type="ARBA" id="ARBA00012346"/>
    </source>
</evidence>
<dbReference type="EMBL" id="VRMN01000009">
    <property type="protein sequence ID" value="KAA8492653.1"/>
    <property type="molecule type" value="Genomic_DNA"/>
</dbReference>
<keyword evidence="2" id="KW-0456">Lyase</keyword>
<dbReference type="CDD" id="cd06661">
    <property type="entry name" value="GGCT_like"/>
    <property type="match status" value="1"/>
</dbReference>
<dbReference type="GO" id="GO:0016740">
    <property type="term" value="F:transferase activity"/>
    <property type="evidence" value="ECO:0007669"/>
    <property type="project" value="UniProtKB-KW"/>
</dbReference>
<dbReference type="InterPro" id="IPR017939">
    <property type="entry name" value="G-Glutamylcylcotransferase"/>
</dbReference>